<dbReference type="EMBL" id="JBHSBW010000007">
    <property type="protein sequence ID" value="MFC4210110.1"/>
    <property type="molecule type" value="Genomic_DNA"/>
</dbReference>
<keyword evidence="2" id="KW-1185">Reference proteome</keyword>
<gene>
    <name evidence="1" type="ORF">ACFOWA_02880</name>
</gene>
<sequence>MLNTLVVIILVTLSFSSCKKPGKDLLPKDALTGAWEELPTQPTSRTLIFEPGGKFTSKLKMKGTYDWFILASGTYAIDADNIFVTITEVQERDAFGKITKSPVNFSYFDKGKFNIKDFVLTIDYKTYPADSPMDTQAKFNKILPID</sequence>
<protein>
    <recommendedName>
        <fullName evidence="3">Lipocalin-like domain-containing protein</fullName>
    </recommendedName>
</protein>
<evidence type="ECO:0000313" key="2">
    <source>
        <dbReference type="Proteomes" id="UP001595789"/>
    </source>
</evidence>
<reference evidence="2" key="1">
    <citation type="journal article" date="2019" name="Int. J. Syst. Evol. Microbiol.">
        <title>The Global Catalogue of Microorganisms (GCM) 10K type strain sequencing project: providing services to taxonomists for standard genome sequencing and annotation.</title>
        <authorList>
            <consortium name="The Broad Institute Genomics Platform"/>
            <consortium name="The Broad Institute Genome Sequencing Center for Infectious Disease"/>
            <person name="Wu L."/>
            <person name="Ma J."/>
        </authorList>
    </citation>
    <scope>NUCLEOTIDE SEQUENCE [LARGE SCALE GENOMIC DNA]</scope>
    <source>
        <strain evidence="2">CCM 8691</strain>
    </source>
</reference>
<name>A0ABV8P7D6_9SPHI</name>
<accession>A0ABV8P7D6</accession>
<comment type="caution">
    <text evidence="1">The sequence shown here is derived from an EMBL/GenBank/DDBJ whole genome shotgun (WGS) entry which is preliminary data.</text>
</comment>
<dbReference type="Proteomes" id="UP001595789">
    <property type="component" value="Unassembled WGS sequence"/>
</dbReference>
<evidence type="ECO:0000313" key="1">
    <source>
        <dbReference type="EMBL" id="MFC4210110.1"/>
    </source>
</evidence>
<organism evidence="1 2">
    <name type="scientific">Pedobacter lithocola</name>
    <dbReference type="NCBI Taxonomy" id="1908239"/>
    <lineage>
        <taxon>Bacteria</taxon>
        <taxon>Pseudomonadati</taxon>
        <taxon>Bacteroidota</taxon>
        <taxon>Sphingobacteriia</taxon>
        <taxon>Sphingobacteriales</taxon>
        <taxon>Sphingobacteriaceae</taxon>
        <taxon>Pedobacter</taxon>
    </lineage>
</organism>
<evidence type="ECO:0008006" key="3">
    <source>
        <dbReference type="Google" id="ProtNLM"/>
    </source>
</evidence>
<proteinExistence type="predicted"/>